<dbReference type="InterPro" id="IPR009072">
    <property type="entry name" value="Histone-fold"/>
</dbReference>
<dbReference type="OrthoDB" id="636685at2759"/>
<keyword evidence="2" id="KW-0539">Nucleus</keyword>
<evidence type="ECO:0000313" key="6">
    <source>
        <dbReference type="Proteomes" id="UP000031516"/>
    </source>
</evidence>
<accession>A0A0A8L8S7</accession>
<proteinExistence type="predicted"/>
<gene>
    <name evidence="5" type="ORF">KLDO_g3536</name>
</gene>
<evidence type="ECO:0000256" key="3">
    <source>
        <dbReference type="SAM" id="MobiDB-lite"/>
    </source>
</evidence>
<comment type="subcellular location">
    <subcellularLocation>
        <location evidence="1">Nucleus</location>
    </subcellularLocation>
</comment>
<evidence type="ECO:0000256" key="1">
    <source>
        <dbReference type="ARBA" id="ARBA00004123"/>
    </source>
</evidence>
<dbReference type="GO" id="GO:0046982">
    <property type="term" value="F:protein heterodimerization activity"/>
    <property type="evidence" value="ECO:0007669"/>
    <property type="project" value="InterPro"/>
</dbReference>
<evidence type="ECO:0000256" key="2">
    <source>
        <dbReference type="ARBA" id="ARBA00023242"/>
    </source>
</evidence>
<keyword evidence="6" id="KW-1185">Reference proteome</keyword>
<name>A0A0A8L8S7_9SACH</name>
<feature type="region of interest" description="Disordered" evidence="3">
    <location>
        <begin position="116"/>
        <end position="146"/>
    </location>
</feature>
<evidence type="ECO:0000313" key="5">
    <source>
        <dbReference type="EMBL" id="CDO95289.1"/>
    </source>
</evidence>
<dbReference type="GO" id="GO:0008623">
    <property type="term" value="C:CHRAC"/>
    <property type="evidence" value="ECO:0007669"/>
    <property type="project" value="TreeGrafter"/>
</dbReference>
<dbReference type="InterPro" id="IPR003958">
    <property type="entry name" value="CBFA_NFYB_domain"/>
</dbReference>
<dbReference type="EMBL" id="CCBQ010000044">
    <property type="protein sequence ID" value="CDO95289.1"/>
    <property type="molecule type" value="Genomic_DNA"/>
</dbReference>
<dbReference type="Pfam" id="PF00808">
    <property type="entry name" value="CBFD_NFYB_HMF"/>
    <property type="match status" value="1"/>
</dbReference>
<dbReference type="CDD" id="cd22929">
    <property type="entry name" value="HFD_POLE4-like"/>
    <property type="match status" value="1"/>
</dbReference>
<dbReference type="GO" id="GO:0006261">
    <property type="term" value="P:DNA-templated DNA replication"/>
    <property type="evidence" value="ECO:0007669"/>
    <property type="project" value="TreeGrafter"/>
</dbReference>
<feature type="domain" description="Transcription factor CBF/NF-Y/archaeal histone" evidence="4">
    <location>
        <begin position="10"/>
        <end position="76"/>
    </location>
</feature>
<dbReference type="InterPro" id="IPR050568">
    <property type="entry name" value="Transcr_DNA_Rep_Reg"/>
</dbReference>
<dbReference type="AlphaFoldDB" id="A0A0A8L8S7"/>
<sequence length="146" mass="16253">MDEYKSKLPRLPISKCKKIARTDPEYVLTSQAAFAGVAFSTELFLQILAEETCSLAQIHKQTKTLRLNYEDLSAAIRNLDKFQFLSDVVPQTDNLASLVRENKVRYTIVNPSPEIDIESEDEISEAEVVEAEAEADAEAGAEAEQS</sequence>
<dbReference type="PANTHER" id="PTHR10252:SF54">
    <property type="entry name" value="CHROMATIN ACCESSIBILITY COMPLEX PROTEIN 1"/>
    <property type="match status" value="1"/>
</dbReference>
<comment type="caution">
    <text evidence="5">The sequence shown here is derived from an EMBL/GenBank/DDBJ whole genome shotgun (WGS) entry which is preliminary data.</text>
</comment>
<dbReference type="PANTHER" id="PTHR10252">
    <property type="entry name" value="HISTONE-LIKE TRANSCRIPTION FACTOR CCAAT-RELATED"/>
    <property type="match status" value="1"/>
</dbReference>
<dbReference type="Proteomes" id="UP000031516">
    <property type="component" value="Unassembled WGS sequence"/>
</dbReference>
<reference evidence="5 6" key="1">
    <citation type="submission" date="2014-03" db="EMBL/GenBank/DDBJ databases">
        <title>The genome of Kluyveromyces dobzhanskii.</title>
        <authorList>
            <person name="Nystedt B."/>
            <person name="Astrom S."/>
        </authorList>
    </citation>
    <scope>NUCLEOTIDE SEQUENCE [LARGE SCALE GENOMIC DNA]</scope>
    <source>
        <strain evidence="5 6">CBS 2104</strain>
    </source>
</reference>
<dbReference type="Gene3D" id="1.10.20.10">
    <property type="entry name" value="Histone, subunit A"/>
    <property type="match status" value="1"/>
</dbReference>
<dbReference type="SUPFAM" id="SSF47113">
    <property type="entry name" value="Histone-fold"/>
    <property type="match status" value="1"/>
</dbReference>
<protein>
    <submittedName>
        <fullName evidence="5">WGS project CCBQ000000000 data, contig 00272</fullName>
    </submittedName>
</protein>
<evidence type="ECO:0000259" key="4">
    <source>
        <dbReference type="Pfam" id="PF00808"/>
    </source>
</evidence>
<organism evidence="5 6">
    <name type="scientific">Kluyveromyces dobzhanskii CBS 2104</name>
    <dbReference type="NCBI Taxonomy" id="1427455"/>
    <lineage>
        <taxon>Eukaryota</taxon>
        <taxon>Fungi</taxon>
        <taxon>Dikarya</taxon>
        <taxon>Ascomycota</taxon>
        <taxon>Saccharomycotina</taxon>
        <taxon>Saccharomycetes</taxon>
        <taxon>Saccharomycetales</taxon>
        <taxon>Saccharomycetaceae</taxon>
        <taxon>Kluyveromyces</taxon>
    </lineage>
</organism>